<dbReference type="EMBL" id="AP028909">
    <property type="protein sequence ID" value="BES88666.1"/>
    <property type="molecule type" value="Genomic_DNA"/>
</dbReference>
<evidence type="ECO:0000313" key="2">
    <source>
        <dbReference type="Proteomes" id="UP001307889"/>
    </source>
</evidence>
<organism evidence="1 2">
    <name type="scientific">Nesidiocoris tenuis</name>
    <dbReference type="NCBI Taxonomy" id="355587"/>
    <lineage>
        <taxon>Eukaryota</taxon>
        <taxon>Metazoa</taxon>
        <taxon>Ecdysozoa</taxon>
        <taxon>Arthropoda</taxon>
        <taxon>Hexapoda</taxon>
        <taxon>Insecta</taxon>
        <taxon>Pterygota</taxon>
        <taxon>Neoptera</taxon>
        <taxon>Paraneoptera</taxon>
        <taxon>Hemiptera</taxon>
        <taxon>Heteroptera</taxon>
        <taxon>Panheteroptera</taxon>
        <taxon>Cimicomorpha</taxon>
        <taxon>Miridae</taxon>
        <taxon>Dicyphina</taxon>
        <taxon>Nesidiocoris</taxon>
    </lineage>
</organism>
<dbReference type="Proteomes" id="UP001307889">
    <property type="component" value="Chromosome 1"/>
</dbReference>
<reference evidence="1 2" key="1">
    <citation type="submission" date="2023-09" db="EMBL/GenBank/DDBJ databases">
        <title>Nesidiocoris tenuis whole genome shotgun sequence.</title>
        <authorList>
            <person name="Shibata T."/>
            <person name="Shimoda M."/>
            <person name="Kobayashi T."/>
            <person name="Uehara T."/>
        </authorList>
    </citation>
    <scope>NUCLEOTIDE SEQUENCE [LARGE SCALE GENOMIC DNA]</scope>
    <source>
        <strain evidence="1 2">Japan</strain>
    </source>
</reference>
<gene>
    <name evidence="1" type="ORF">NTJ_01473</name>
</gene>
<evidence type="ECO:0000313" key="1">
    <source>
        <dbReference type="EMBL" id="BES88666.1"/>
    </source>
</evidence>
<proteinExistence type="predicted"/>
<protein>
    <submittedName>
        <fullName evidence="1">Uncharacterized protein</fullName>
    </submittedName>
</protein>
<accession>A0ABN7ACV6</accession>
<keyword evidence="2" id="KW-1185">Reference proteome</keyword>
<sequence>MIQGLRISLALEAIREIAVVVATNATILDLPPFNGSYPKLFVVNGELNKRSTLGVYVTSDQRIIATSPDATTDRIPPPH</sequence>
<name>A0ABN7ACV6_9HEMI</name>